<gene>
    <name evidence="7" type="ORF">F3Y22_tig00110321pilonHSYRG00337</name>
</gene>
<dbReference type="SUPFAM" id="SSF51126">
    <property type="entry name" value="Pectin lyase-like"/>
    <property type="match status" value="1"/>
</dbReference>
<dbReference type="PANTHER" id="PTHR31321:SF85">
    <property type="entry name" value="PECTINESTERASE CATALYTIC DOMAIN-CONTAINING PROTEIN"/>
    <property type="match status" value="1"/>
</dbReference>
<dbReference type="Proteomes" id="UP000436088">
    <property type="component" value="Unassembled WGS sequence"/>
</dbReference>
<dbReference type="GO" id="GO:0030599">
    <property type="term" value="F:pectinesterase activity"/>
    <property type="evidence" value="ECO:0007669"/>
    <property type="project" value="UniProtKB-EC"/>
</dbReference>
<keyword evidence="8" id="KW-1185">Reference proteome</keyword>
<organism evidence="7 8">
    <name type="scientific">Hibiscus syriacus</name>
    <name type="common">Rose of Sharon</name>
    <dbReference type="NCBI Taxonomy" id="106335"/>
    <lineage>
        <taxon>Eukaryota</taxon>
        <taxon>Viridiplantae</taxon>
        <taxon>Streptophyta</taxon>
        <taxon>Embryophyta</taxon>
        <taxon>Tracheophyta</taxon>
        <taxon>Spermatophyta</taxon>
        <taxon>Magnoliopsida</taxon>
        <taxon>eudicotyledons</taxon>
        <taxon>Gunneridae</taxon>
        <taxon>Pentapetalae</taxon>
        <taxon>rosids</taxon>
        <taxon>malvids</taxon>
        <taxon>Malvales</taxon>
        <taxon>Malvaceae</taxon>
        <taxon>Malvoideae</taxon>
        <taxon>Hibiscus</taxon>
    </lineage>
</organism>
<dbReference type="InterPro" id="IPR011050">
    <property type="entry name" value="Pectin_lyase_fold/virulence"/>
</dbReference>
<dbReference type="GO" id="GO:0042545">
    <property type="term" value="P:cell wall modification"/>
    <property type="evidence" value="ECO:0007669"/>
    <property type="project" value="InterPro"/>
</dbReference>
<dbReference type="Pfam" id="PF01095">
    <property type="entry name" value="Pectinesterase"/>
    <property type="match status" value="1"/>
</dbReference>
<dbReference type="InterPro" id="IPR000070">
    <property type="entry name" value="Pectinesterase_cat"/>
</dbReference>
<evidence type="ECO:0000313" key="7">
    <source>
        <dbReference type="EMBL" id="KAE8710530.1"/>
    </source>
</evidence>
<proteinExistence type="inferred from homology"/>
<evidence type="ECO:0000256" key="3">
    <source>
        <dbReference type="ARBA" id="ARBA00013229"/>
    </source>
</evidence>
<evidence type="ECO:0000256" key="2">
    <source>
        <dbReference type="ARBA" id="ARBA00008891"/>
    </source>
</evidence>
<evidence type="ECO:0000256" key="5">
    <source>
        <dbReference type="ARBA" id="ARBA00023085"/>
    </source>
</evidence>
<evidence type="ECO:0000256" key="4">
    <source>
        <dbReference type="ARBA" id="ARBA00022801"/>
    </source>
</evidence>
<comment type="pathway">
    <text evidence="1">Glycan metabolism; pectin degradation; 2-dehydro-3-deoxy-D-gluconate from pectin: step 1/5.</text>
</comment>
<comment type="similarity">
    <text evidence="2">Belongs to the pectinesterase family.</text>
</comment>
<evidence type="ECO:0000259" key="6">
    <source>
        <dbReference type="Pfam" id="PF01095"/>
    </source>
</evidence>
<dbReference type="UniPathway" id="UPA00545">
    <property type="reaction ID" value="UER00823"/>
</dbReference>
<sequence>MESTYNLDPGKPFTWPPAARINADKASFYRCGFVSVQGTLTDSEDRHYFENCYIEGALDFIWDNGRSIYHECKINVTAISEGVPGYITAQARDSTADNSGFMFKHGLIFGTGSAYLGRAYRPYAKVLFHRTKMSDVIVAQGWSAWDYVGRE</sequence>
<feature type="domain" description="Pectinesterase catalytic" evidence="6">
    <location>
        <begin position="18"/>
        <end position="146"/>
    </location>
</feature>
<dbReference type="Gene3D" id="2.160.20.10">
    <property type="entry name" value="Single-stranded right-handed beta-helix, Pectin lyase-like"/>
    <property type="match status" value="1"/>
</dbReference>
<dbReference type="InterPro" id="IPR012334">
    <property type="entry name" value="Pectin_lyas_fold"/>
</dbReference>
<reference evidence="7" key="1">
    <citation type="submission" date="2019-09" db="EMBL/GenBank/DDBJ databases">
        <title>Draft genome information of white flower Hibiscus syriacus.</title>
        <authorList>
            <person name="Kim Y.-M."/>
        </authorList>
    </citation>
    <scope>NUCLEOTIDE SEQUENCE [LARGE SCALE GENOMIC DNA]</scope>
    <source>
        <strain evidence="7">YM2019G1</strain>
    </source>
</reference>
<dbReference type="AlphaFoldDB" id="A0A6A3B0T2"/>
<evidence type="ECO:0000313" key="8">
    <source>
        <dbReference type="Proteomes" id="UP000436088"/>
    </source>
</evidence>
<evidence type="ECO:0000256" key="1">
    <source>
        <dbReference type="ARBA" id="ARBA00005184"/>
    </source>
</evidence>
<dbReference type="EC" id="3.1.1.11" evidence="3"/>
<dbReference type="EMBL" id="VEPZ02000929">
    <property type="protein sequence ID" value="KAE8710530.1"/>
    <property type="molecule type" value="Genomic_DNA"/>
</dbReference>
<keyword evidence="4" id="KW-0378">Hydrolase</keyword>
<dbReference type="PANTHER" id="PTHR31321">
    <property type="entry name" value="ACYL-COA THIOESTER HYDROLASE YBHC-RELATED"/>
    <property type="match status" value="1"/>
</dbReference>
<dbReference type="GO" id="GO:0045490">
    <property type="term" value="P:pectin catabolic process"/>
    <property type="evidence" value="ECO:0007669"/>
    <property type="project" value="UniProtKB-UniPathway"/>
</dbReference>
<keyword evidence="5" id="KW-0063">Aspartyl esterase</keyword>
<comment type="caution">
    <text evidence="7">The sequence shown here is derived from an EMBL/GenBank/DDBJ whole genome shotgun (WGS) entry which is preliminary data.</text>
</comment>
<accession>A0A6A3B0T2</accession>
<protein>
    <recommendedName>
        <fullName evidence="3">pectinesterase</fullName>
        <ecNumber evidence="3">3.1.1.11</ecNumber>
    </recommendedName>
</protein>
<name>A0A6A3B0T2_HIBSY</name>